<proteinExistence type="predicted"/>
<organism evidence="1">
    <name type="scientific">Arundo donax</name>
    <name type="common">Giant reed</name>
    <name type="synonym">Donax arundinaceus</name>
    <dbReference type="NCBI Taxonomy" id="35708"/>
    <lineage>
        <taxon>Eukaryota</taxon>
        <taxon>Viridiplantae</taxon>
        <taxon>Streptophyta</taxon>
        <taxon>Embryophyta</taxon>
        <taxon>Tracheophyta</taxon>
        <taxon>Spermatophyta</taxon>
        <taxon>Magnoliopsida</taxon>
        <taxon>Liliopsida</taxon>
        <taxon>Poales</taxon>
        <taxon>Poaceae</taxon>
        <taxon>PACMAD clade</taxon>
        <taxon>Arundinoideae</taxon>
        <taxon>Arundineae</taxon>
        <taxon>Arundo</taxon>
    </lineage>
</organism>
<evidence type="ECO:0000313" key="1">
    <source>
        <dbReference type="EMBL" id="JAE26753.1"/>
    </source>
</evidence>
<accession>A0A0A9H1J2</accession>
<dbReference type="EMBL" id="GBRH01171143">
    <property type="protein sequence ID" value="JAE26753.1"/>
    <property type="molecule type" value="Transcribed_RNA"/>
</dbReference>
<reference evidence="1" key="2">
    <citation type="journal article" date="2015" name="Data Brief">
        <title>Shoot transcriptome of the giant reed, Arundo donax.</title>
        <authorList>
            <person name="Barrero R.A."/>
            <person name="Guerrero F.D."/>
            <person name="Moolhuijzen P."/>
            <person name="Goolsby J.A."/>
            <person name="Tidwell J."/>
            <person name="Bellgard S.E."/>
            <person name="Bellgard M.I."/>
        </authorList>
    </citation>
    <scope>NUCLEOTIDE SEQUENCE</scope>
    <source>
        <tissue evidence="1">Shoot tissue taken approximately 20 cm above the soil surface</tissue>
    </source>
</reference>
<protein>
    <submittedName>
        <fullName evidence="1">Uncharacterized protein</fullName>
    </submittedName>
</protein>
<name>A0A0A9H1J2_ARUDO</name>
<dbReference type="AlphaFoldDB" id="A0A0A9H1J2"/>
<sequence length="36" mass="4152">MALFRLTCSSRIFLKEINKTTSCLKKLQSANSYLNK</sequence>
<reference evidence="1" key="1">
    <citation type="submission" date="2014-09" db="EMBL/GenBank/DDBJ databases">
        <authorList>
            <person name="Magalhaes I.L.F."/>
            <person name="Oliveira U."/>
            <person name="Santos F.R."/>
            <person name="Vidigal T.H.D.A."/>
            <person name="Brescovit A.D."/>
            <person name="Santos A.J."/>
        </authorList>
    </citation>
    <scope>NUCLEOTIDE SEQUENCE</scope>
    <source>
        <tissue evidence="1">Shoot tissue taken approximately 20 cm above the soil surface</tissue>
    </source>
</reference>